<comment type="caution">
    <text evidence="2">The sequence shown here is derived from an EMBL/GenBank/DDBJ whole genome shotgun (WGS) entry which is preliminary data.</text>
</comment>
<organism evidence="2 3">
    <name type="scientific">Capsicum baccatum</name>
    <name type="common">Peruvian pepper</name>
    <dbReference type="NCBI Taxonomy" id="33114"/>
    <lineage>
        <taxon>Eukaryota</taxon>
        <taxon>Viridiplantae</taxon>
        <taxon>Streptophyta</taxon>
        <taxon>Embryophyta</taxon>
        <taxon>Tracheophyta</taxon>
        <taxon>Spermatophyta</taxon>
        <taxon>Magnoliopsida</taxon>
        <taxon>eudicotyledons</taxon>
        <taxon>Gunneridae</taxon>
        <taxon>Pentapetalae</taxon>
        <taxon>asterids</taxon>
        <taxon>lamiids</taxon>
        <taxon>Solanales</taxon>
        <taxon>Solanaceae</taxon>
        <taxon>Solanoideae</taxon>
        <taxon>Capsiceae</taxon>
        <taxon>Capsicum</taxon>
    </lineage>
</organism>
<reference evidence="2 3" key="1">
    <citation type="journal article" date="2017" name="Genome Biol.">
        <title>New reference genome sequences of hot pepper reveal the massive evolution of plant disease-resistance genes by retroduplication.</title>
        <authorList>
            <person name="Kim S."/>
            <person name="Park J."/>
            <person name="Yeom S.I."/>
            <person name="Kim Y.M."/>
            <person name="Seo E."/>
            <person name="Kim K.T."/>
            <person name="Kim M.S."/>
            <person name="Lee J.M."/>
            <person name="Cheong K."/>
            <person name="Shin H.S."/>
            <person name="Kim S.B."/>
            <person name="Han K."/>
            <person name="Lee J."/>
            <person name="Park M."/>
            <person name="Lee H.A."/>
            <person name="Lee H.Y."/>
            <person name="Lee Y."/>
            <person name="Oh S."/>
            <person name="Lee J.H."/>
            <person name="Choi E."/>
            <person name="Choi E."/>
            <person name="Lee S.E."/>
            <person name="Jeon J."/>
            <person name="Kim H."/>
            <person name="Choi G."/>
            <person name="Song H."/>
            <person name="Lee J."/>
            <person name="Lee S.C."/>
            <person name="Kwon J.K."/>
            <person name="Lee H.Y."/>
            <person name="Koo N."/>
            <person name="Hong Y."/>
            <person name="Kim R.W."/>
            <person name="Kang W.H."/>
            <person name="Huh J.H."/>
            <person name="Kang B.C."/>
            <person name="Yang T.J."/>
            <person name="Lee Y.H."/>
            <person name="Bennetzen J.L."/>
            <person name="Choi D."/>
        </authorList>
    </citation>
    <scope>NUCLEOTIDE SEQUENCE [LARGE SCALE GENOMIC DNA]</scope>
    <source>
        <strain evidence="3">cv. PBC81</strain>
    </source>
</reference>
<dbReference type="STRING" id="33114.A0A2G2W5E0"/>
<name>A0A2G2W5E0_CAPBA</name>
<evidence type="ECO:0000313" key="3">
    <source>
        <dbReference type="Proteomes" id="UP000224567"/>
    </source>
</evidence>
<evidence type="ECO:0000256" key="1">
    <source>
        <dbReference type="SAM" id="MobiDB-lite"/>
    </source>
</evidence>
<keyword evidence="3" id="KW-1185">Reference proteome</keyword>
<dbReference type="OrthoDB" id="1304042at2759"/>
<evidence type="ECO:0000313" key="2">
    <source>
        <dbReference type="EMBL" id="PHT40451.1"/>
    </source>
</evidence>
<dbReference type="AlphaFoldDB" id="A0A2G2W5E0"/>
<sequence>MSKMKHLLRKLHIGGGVADPPPHHTPHLTSPPPVIDPSQQQTNRLEQSVSTSSLPPKTTPSSSSALPKPLELNSVSASASESADFNYFEEEFQVQLALAISVSDPDSREDPETAQIKAAQEISLGCSPFENPVEFLSLRYWVRGIVKLELTPMYESDSQNAGIHRGIRGFSSWTGVFTEKTRVISYGGGLRKKMKIEFN</sequence>
<accession>A0A2G2W5E0</accession>
<feature type="compositionally biased region" description="Basic residues" evidence="1">
    <location>
        <begin position="1"/>
        <end position="12"/>
    </location>
</feature>
<reference evidence="3" key="2">
    <citation type="journal article" date="2017" name="J. Anim. Genet.">
        <title>Multiple reference genome sequences of hot pepper reveal the massive evolution of plant disease resistance genes by retroduplication.</title>
        <authorList>
            <person name="Kim S."/>
            <person name="Park J."/>
            <person name="Yeom S.-I."/>
            <person name="Kim Y.-M."/>
            <person name="Seo E."/>
            <person name="Kim K.-T."/>
            <person name="Kim M.-S."/>
            <person name="Lee J.M."/>
            <person name="Cheong K."/>
            <person name="Shin H.-S."/>
            <person name="Kim S.-B."/>
            <person name="Han K."/>
            <person name="Lee J."/>
            <person name="Park M."/>
            <person name="Lee H.-A."/>
            <person name="Lee H.-Y."/>
            <person name="Lee Y."/>
            <person name="Oh S."/>
            <person name="Lee J.H."/>
            <person name="Choi E."/>
            <person name="Choi E."/>
            <person name="Lee S.E."/>
            <person name="Jeon J."/>
            <person name="Kim H."/>
            <person name="Choi G."/>
            <person name="Song H."/>
            <person name="Lee J."/>
            <person name="Lee S.-C."/>
            <person name="Kwon J.-K."/>
            <person name="Lee H.-Y."/>
            <person name="Koo N."/>
            <person name="Hong Y."/>
            <person name="Kim R.W."/>
            <person name="Kang W.-H."/>
            <person name="Huh J.H."/>
            <person name="Kang B.-C."/>
            <person name="Yang T.-J."/>
            <person name="Lee Y.-H."/>
            <person name="Bennetzen J.L."/>
            <person name="Choi D."/>
        </authorList>
    </citation>
    <scope>NUCLEOTIDE SEQUENCE [LARGE SCALE GENOMIC DNA]</scope>
    <source>
        <strain evidence="3">cv. PBC81</strain>
    </source>
</reference>
<protein>
    <submittedName>
        <fullName evidence="2">Uncharacterized protein</fullName>
    </submittedName>
</protein>
<dbReference type="Proteomes" id="UP000224567">
    <property type="component" value="Unassembled WGS sequence"/>
</dbReference>
<dbReference type="EMBL" id="MLFT02000008">
    <property type="protein sequence ID" value="PHT40451.1"/>
    <property type="molecule type" value="Genomic_DNA"/>
</dbReference>
<feature type="region of interest" description="Disordered" evidence="1">
    <location>
        <begin position="1"/>
        <end position="69"/>
    </location>
</feature>
<feature type="compositionally biased region" description="Polar residues" evidence="1">
    <location>
        <begin position="37"/>
        <end position="49"/>
    </location>
</feature>
<gene>
    <name evidence="2" type="ORF">CQW23_19305</name>
</gene>
<proteinExistence type="predicted"/>
<feature type="compositionally biased region" description="Low complexity" evidence="1">
    <location>
        <begin position="50"/>
        <end position="69"/>
    </location>
</feature>